<name>A0AAE0N429_9PEZI</name>
<feature type="domain" description="Nephrocystin 3-like N-terminal" evidence="5">
    <location>
        <begin position="43"/>
        <end position="209"/>
    </location>
</feature>
<dbReference type="PANTHER" id="PTHR10039">
    <property type="entry name" value="AMELOGENIN"/>
    <property type="match status" value="1"/>
</dbReference>
<reference evidence="6" key="1">
    <citation type="journal article" date="2023" name="Mol. Phylogenet. Evol.">
        <title>Genome-scale phylogeny and comparative genomics of the fungal order Sordariales.</title>
        <authorList>
            <person name="Hensen N."/>
            <person name="Bonometti L."/>
            <person name="Westerberg I."/>
            <person name="Brannstrom I.O."/>
            <person name="Guillou S."/>
            <person name="Cros-Aarteil S."/>
            <person name="Calhoun S."/>
            <person name="Haridas S."/>
            <person name="Kuo A."/>
            <person name="Mondo S."/>
            <person name="Pangilinan J."/>
            <person name="Riley R."/>
            <person name="LaButti K."/>
            <person name="Andreopoulos B."/>
            <person name="Lipzen A."/>
            <person name="Chen C."/>
            <person name="Yan M."/>
            <person name="Daum C."/>
            <person name="Ng V."/>
            <person name="Clum A."/>
            <person name="Steindorff A."/>
            <person name="Ohm R.A."/>
            <person name="Martin F."/>
            <person name="Silar P."/>
            <person name="Natvig D.O."/>
            <person name="Lalanne C."/>
            <person name="Gautier V."/>
            <person name="Ament-Velasquez S.L."/>
            <person name="Kruys A."/>
            <person name="Hutchinson M.I."/>
            <person name="Powell A.J."/>
            <person name="Barry K."/>
            <person name="Miller A.N."/>
            <person name="Grigoriev I.V."/>
            <person name="Debuchy R."/>
            <person name="Gladieux P."/>
            <person name="Hiltunen Thoren M."/>
            <person name="Johannesson H."/>
        </authorList>
    </citation>
    <scope>NUCLEOTIDE SEQUENCE</scope>
    <source>
        <strain evidence="6">CBS 958.72</strain>
    </source>
</reference>
<evidence type="ECO:0000313" key="6">
    <source>
        <dbReference type="EMBL" id="KAK3369418.1"/>
    </source>
</evidence>
<organism evidence="6 7">
    <name type="scientific">Lasiosphaeria ovina</name>
    <dbReference type="NCBI Taxonomy" id="92902"/>
    <lineage>
        <taxon>Eukaryota</taxon>
        <taxon>Fungi</taxon>
        <taxon>Dikarya</taxon>
        <taxon>Ascomycota</taxon>
        <taxon>Pezizomycotina</taxon>
        <taxon>Sordariomycetes</taxon>
        <taxon>Sordariomycetidae</taxon>
        <taxon>Sordariales</taxon>
        <taxon>Lasiosphaeriaceae</taxon>
        <taxon>Lasiosphaeria</taxon>
    </lineage>
</organism>
<dbReference type="PROSITE" id="PS50088">
    <property type="entry name" value="ANK_REPEAT"/>
    <property type="match status" value="4"/>
</dbReference>
<dbReference type="PANTHER" id="PTHR10039:SF15">
    <property type="entry name" value="NACHT DOMAIN-CONTAINING PROTEIN"/>
    <property type="match status" value="1"/>
</dbReference>
<evidence type="ECO:0000256" key="2">
    <source>
        <dbReference type="PROSITE-ProRule" id="PRU00023"/>
    </source>
</evidence>
<keyword evidence="1" id="KW-0677">Repeat</keyword>
<keyword evidence="7" id="KW-1185">Reference proteome</keyword>
<sequence length="836" mass="91907">MDSLRLDQDNREAAEERSRVLDWVTTTDFALRQSDLSARRQAGTGQWLPQSAEFRTWIQAKGQTLFCPGIPGAGKSILTSAVVDELVAHSQEAENKGSIGVAYIYCNFRRQDKAEELLASLVRQLAQGQPSIPGVIRSLYARLSGKLMRPSFDDFSAALRSVISLYAKAFIVVDVLDECPISESCRSRFISEIMDLQSHTGANVFTTSRFIPEITQIFQDTATVLEIRARDEDVRKYLASRMFCLPPFVGSRAELQEEIITEITKAADGMFQLVELHLQALVGKTSPKALRNALLGLTVAEDPYETAYSEAMERIMGQVAGHRQLAIRVLSWIVYARRPLTILELQQALGVEVGTSDLDQDNLDDIQLMVSTCAGLVTVDSPSCIIRLVHRTAQEFFERRRGEIFPSAEEEIASACATALSFDSFGAGFCLTRAELQQRFRSYPFYRYAAQHWGYHARTASLATPYISRLIESTAHLEAAFQAIWAAWWPSGLPPSDQSVTLGRQRMTGLHCSAYFGMQTLARDLINTQPELDATDHEERSPLSWAAENGHVEIVRLLLSTGRVNPDLPDWLNRTPLSWAAEQGHHLLLLENGHIDVNSPERNSGFTPLSYAAKNGHEAVAKVLLTADYVNPECLDRIGRSSLSIAAEAGSHAVVKALLEYGVIVENDYIRIDDRTALSYAAERGHVEVVKLLLQSGRVDVNARDRKGRTPLCHACANATISPEEGEGDCEVFGGQEAVARLLIENGADFDTRDDAGRTPLWYAEKYSCHAMINVLRACYAGTEFPGPSEIPQSIGPQSGGGAAALPAPVSVVMPAVPAVADPPPLPPPDQDLTPQ</sequence>
<dbReference type="Proteomes" id="UP001287356">
    <property type="component" value="Unassembled WGS sequence"/>
</dbReference>
<evidence type="ECO:0000256" key="3">
    <source>
        <dbReference type="SAM" id="MobiDB-lite"/>
    </source>
</evidence>
<keyword evidence="2" id="KW-0040">ANK repeat</keyword>
<dbReference type="InterPro" id="IPR036770">
    <property type="entry name" value="Ankyrin_rpt-contain_sf"/>
</dbReference>
<feature type="repeat" description="ANK" evidence="2">
    <location>
        <begin position="538"/>
        <end position="562"/>
    </location>
</feature>
<feature type="compositionally biased region" description="Pro residues" evidence="3">
    <location>
        <begin position="821"/>
        <end position="830"/>
    </location>
</feature>
<dbReference type="Pfam" id="PF22939">
    <property type="entry name" value="WHD_GPIID"/>
    <property type="match status" value="1"/>
</dbReference>
<dbReference type="InterPro" id="IPR054471">
    <property type="entry name" value="GPIID_WHD"/>
</dbReference>
<dbReference type="Pfam" id="PF24883">
    <property type="entry name" value="NPHP3_N"/>
    <property type="match status" value="1"/>
</dbReference>
<accession>A0AAE0N429</accession>
<dbReference type="Pfam" id="PF12796">
    <property type="entry name" value="Ank_2"/>
    <property type="match status" value="2"/>
</dbReference>
<feature type="repeat" description="ANK" evidence="2">
    <location>
        <begin position="673"/>
        <end position="697"/>
    </location>
</feature>
<feature type="repeat" description="ANK" evidence="2">
    <location>
        <begin position="707"/>
        <end position="755"/>
    </location>
</feature>
<dbReference type="Gene3D" id="1.25.40.20">
    <property type="entry name" value="Ankyrin repeat-containing domain"/>
    <property type="match status" value="3"/>
</dbReference>
<dbReference type="Pfam" id="PF00023">
    <property type="entry name" value="Ank"/>
    <property type="match status" value="1"/>
</dbReference>
<dbReference type="AlphaFoldDB" id="A0AAE0N429"/>
<dbReference type="Gene3D" id="3.40.50.300">
    <property type="entry name" value="P-loop containing nucleotide triphosphate hydrolases"/>
    <property type="match status" value="1"/>
</dbReference>
<dbReference type="InterPro" id="IPR002110">
    <property type="entry name" value="Ankyrin_rpt"/>
</dbReference>
<dbReference type="SUPFAM" id="SSF48403">
    <property type="entry name" value="Ankyrin repeat"/>
    <property type="match status" value="1"/>
</dbReference>
<dbReference type="EMBL" id="JAULSN010000006">
    <property type="protein sequence ID" value="KAK3369418.1"/>
    <property type="molecule type" value="Genomic_DNA"/>
</dbReference>
<feature type="region of interest" description="Disordered" evidence="3">
    <location>
        <begin position="817"/>
        <end position="836"/>
    </location>
</feature>
<comment type="caution">
    <text evidence="6">The sequence shown here is derived from an EMBL/GenBank/DDBJ whole genome shotgun (WGS) entry which is preliminary data.</text>
</comment>
<protein>
    <submittedName>
        <fullName evidence="6">Ankyrin repeat-containing domain protein</fullName>
    </submittedName>
</protein>
<evidence type="ECO:0000256" key="1">
    <source>
        <dbReference type="ARBA" id="ARBA00022737"/>
    </source>
</evidence>
<evidence type="ECO:0000259" key="5">
    <source>
        <dbReference type="Pfam" id="PF24883"/>
    </source>
</evidence>
<evidence type="ECO:0000313" key="7">
    <source>
        <dbReference type="Proteomes" id="UP001287356"/>
    </source>
</evidence>
<dbReference type="PRINTS" id="PR01415">
    <property type="entry name" value="ANKYRIN"/>
</dbReference>
<dbReference type="SMART" id="SM00248">
    <property type="entry name" value="ANK"/>
    <property type="match status" value="8"/>
</dbReference>
<proteinExistence type="predicted"/>
<dbReference type="InterPro" id="IPR056884">
    <property type="entry name" value="NPHP3-like_N"/>
</dbReference>
<feature type="domain" description="GPI inositol-deacylase winged helix" evidence="4">
    <location>
        <begin position="316"/>
        <end position="397"/>
    </location>
</feature>
<dbReference type="PROSITE" id="PS50297">
    <property type="entry name" value="ANK_REP_REGION"/>
    <property type="match status" value="3"/>
</dbReference>
<evidence type="ECO:0000259" key="4">
    <source>
        <dbReference type="Pfam" id="PF22939"/>
    </source>
</evidence>
<dbReference type="InterPro" id="IPR027417">
    <property type="entry name" value="P-loop_NTPase"/>
</dbReference>
<gene>
    <name evidence="6" type="ORF">B0T24DRAFT_533468</name>
</gene>
<feature type="repeat" description="ANK" evidence="2">
    <location>
        <begin position="604"/>
        <end position="625"/>
    </location>
</feature>
<reference evidence="6" key="2">
    <citation type="submission" date="2023-06" db="EMBL/GenBank/DDBJ databases">
        <authorList>
            <consortium name="Lawrence Berkeley National Laboratory"/>
            <person name="Haridas S."/>
            <person name="Hensen N."/>
            <person name="Bonometti L."/>
            <person name="Westerberg I."/>
            <person name="Brannstrom I.O."/>
            <person name="Guillou S."/>
            <person name="Cros-Aarteil S."/>
            <person name="Calhoun S."/>
            <person name="Kuo A."/>
            <person name="Mondo S."/>
            <person name="Pangilinan J."/>
            <person name="Riley R."/>
            <person name="Labutti K."/>
            <person name="Andreopoulos B."/>
            <person name="Lipzen A."/>
            <person name="Chen C."/>
            <person name="Yanf M."/>
            <person name="Daum C."/>
            <person name="Ng V."/>
            <person name="Clum A."/>
            <person name="Steindorff A."/>
            <person name="Ohm R."/>
            <person name="Martin F."/>
            <person name="Silar P."/>
            <person name="Natvig D."/>
            <person name="Lalanne C."/>
            <person name="Gautier V."/>
            <person name="Ament-Velasquez S.L."/>
            <person name="Kruys A."/>
            <person name="Hutchinson M.I."/>
            <person name="Powell A.J."/>
            <person name="Barry K."/>
            <person name="Miller A.N."/>
            <person name="Grigoriev I.V."/>
            <person name="Debuchy R."/>
            <person name="Gladieux P."/>
            <person name="Thoren M.H."/>
            <person name="Johannesson H."/>
        </authorList>
    </citation>
    <scope>NUCLEOTIDE SEQUENCE</scope>
    <source>
        <strain evidence="6">CBS 958.72</strain>
    </source>
</reference>